<dbReference type="PROSITE" id="PS50042">
    <property type="entry name" value="CNMP_BINDING_3"/>
    <property type="match status" value="1"/>
</dbReference>
<dbReference type="InterPro" id="IPR014710">
    <property type="entry name" value="RmlC-like_jellyroll"/>
</dbReference>
<evidence type="ECO:0000313" key="2">
    <source>
        <dbReference type="EMBL" id="TYA78517.1"/>
    </source>
</evidence>
<evidence type="ECO:0000259" key="1">
    <source>
        <dbReference type="PROSITE" id="PS50042"/>
    </source>
</evidence>
<reference evidence="2 3" key="1">
    <citation type="submission" date="2019-08" db="EMBL/GenBank/DDBJ databases">
        <title>Seonamhaeicola sediminis sp. nov., isolated from marine sediment.</title>
        <authorList>
            <person name="Cao W.R."/>
        </authorList>
    </citation>
    <scope>NUCLEOTIDE SEQUENCE [LARGE SCALE GENOMIC DNA]</scope>
    <source>
        <strain evidence="2 3">B011</strain>
    </source>
</reference>
<accession>A0A5D0I7X8</accession>
<protein>
    <submittedName>
        <fullName evidence="2">Crp/Fnr family transcriptional regulator</fullName>
    </submittedName>
</protein>
<dbReference type="SUPFAM" id="SSF51206">
    <property type="entry name" value="cAMP-binding domain-like"/>
    <property type="match status" value="1"/>
</dbReference>
<dbReference type="AlphaFoldDB" id="A0A5D0I7X8"/>
<dbReference type="InterPro" id="IPR000595">
    <property type="entry name" value="cNMP-bd_dom"/>
</dbReference>
<name>A0A5D0I7X8_9FLAO</name>
<dbReference type="Gene3D" id="2.60.120.10">
    <property type="entry name" value="Jelly Rolls"/>
    <property type="match status" value="1"/>
</dbReference>
<dbReference type="CDD" id="cd00038">
    <property type="entry name" value="CAP_ED"/>
    <property type="match status" value="1"/>
</dbReference>
<dbReference type="OrthoDB" id="1092431at2"/>
<gene>
    <name evidence="2" type="ORF">FUA24_09175</name>
</gene>
<dbReference type="Proteomes" id="UP000323930">
    <property type="component" value="Unassembled WGS sequence"/>
</dbReference>
<dbReference type="EMBL" id="VSDQ01000577">
    <property type="protein sequence ID" value="TYA78517.1"/>
    <property type="molecule type" value="Genomic_DNA"/>
</dbReference>
<keyword evidence="3" id="KW-1185">Reference proteome</keyword>
<proteinExistence type="predicted"/>
<evidence type="ECO:0000313" key="3">
    <source>
        <dbReference type="Proteomes" id="UP000323930"/>
    </source>
</evidence>
<comment type="caution">
    <text evidence="2">The sequence shown here is derived from an EMBL/GenBank/DDBJ whole genome shotgun (WGS) entry which is preliminary data.</text>
</comment>
<dbReference type="InterPro" id="IPR018490">
    <property type="entry name" value="cNMP-bd_dom_sf"/>
</dbReference>
<dbReference type="Pfam" id="PF00027">
    <property type="entry name" value="cNMP_binding"/>
    <property type="match status" value="1"/>
</dbReference>
<sequence>MISLKKDSAIEISINFYKYCHKTTFNIVKSFNFTLYNSNRMYSELKNYIAKQVTIENDELENIVEKFKPIKTVRNEMLCNIGQVCNHFYFIKKGCLRLYEIDNKGNEITGYFALENSIISANTSFMLQKPSRDCLVSLEPSELLVINRNDFYKLVKSSNAFAHIYHQFVEFAFIHSQMRIYSFLGMEGIDKLKWVMEHEPKLLSRISSKAIASYLGMTNSTLSKLRAKL</sequence>
<feature type="domain" description="Cyclic nucleotide-binding" evidence="1">
    <location>
        <begin position="55"/>
        <end position="155"/>
    </location>
</feature>
<organism evidence="2 3">
    <name type="scientific">Seonamhaeicola marinus</name>
    <dbReference type="NCBI Taxonomy" id="1912246"/>
    <lineage>
        <taxon>Bacteria</taxon>
        <taxon>Pseudomonadati</taxon>
        <taxon>Bacteroidota</taxon>
        <taxon>Flavobacteriia</taxon>
        <taxon>Flavobacteriales</taxon>
        <taxon>Flavobacteriaceae</taxon>
    </lineage>
</organism>